<proteinExistence type="predicted"/>
<feature type="region of interest" description="Disordered" evidence="1">
    <location>
        <begin position="1"/>
        <end position="62"/>
    </location>
</feature>
<name>A0A8J5CTF8_CHIOP</name>
<accession>A0A8J5CTF8</accession>
<organism evidence="2 3">
    <name type="scientific">Chionoecetes opilio</name>
    <name type="common">Atlantic snow crab</name>
    <name type="synonym">Cancer opilio</name>
    <dbReference type="NCBI Taxonomy" id="41210"/>
    <lineage>
        <taxon>Eukaryota</taxon>
        <taxon>Metazoa</taxon>
        <taxon>Ecdysozoa</taxon>
        <taxon>Arthropoda</taxon>
        <taxon>Crustacea</taxon>
        <taxon>Multicrustacea</taxon>
        <taxon>Malacostraca</taxon>
        <taxon>Eumalacostraca</taxon>
        <taxon>Eucarida</taxon>
        <taxon>Decapoda</taxon>
        <taxon>Pleocyemata</taxon>
        <taxon>Brachyura</taxon>
        <taxon>Eubrachyura</taxon>
        <taxon>Majoidea</taxon>
        <taxon>Majidae</taxon>
        <taxon>Chionoecetes</taxon>
    </lineage>
</organism>
<feature type="region of interest" description="Disordered" evidence="1">
    <location>
        <begin position="92"/>
        <end position="264"/>
    </location>
</feature>
<feature type="compositionally biased region" description="Polar residues" evidence="1">
    <location>
        <begin position="251"/>
        <end position="260"/>
    </location>
</feature>
<protein>
    <submittedName>
        <fullName evidence="2">Uncharacterized protein</fullName>
    </submittedName>
</protein>
<comment type="caution">
    <text evidence="2">The sequence shown here is derived from an EMBL/GenBank/DDBJ whole genome shotgun (WGS) entry which is preliminary data.</text>
</comment>
<feature type="compositionally biased region" description="Polar residues" evidence="1">
    <location>
        <begin position="127"/>
        <end position="144"/>
    </location>
</feature>
<dbReference type="AlphaFoldDB" id="A0A8J5CTF8"/>
<reference evidence="2" key="1">
    <citation type="submission" date="2020-07" db="EMBL/GenBank/DDBJ databases">
        <title>The High-quality genome of the commercially important snow crab, Chionoecetes opilio.</title>
        <authorList>
            <person name="Jeong J.-H."/>
            <person name="Ryu S."/>
        </authorList>
    </citation>
    <scope>NUCLEOTIDE SEQUENCE</scope>
    <source>
        <strain evidence="2">MADBK_172401_WGS</strain>
        <tissue evidence="2">Digestive gland</tissue>
    </source>
</reference>
<sequence>MRRSSYDGVQGSRRKAGTKSPSRHSLPNDALLSGGLGVVGKGISEGHRGGGGGRTRIPAPKDFRHFDYESDFETDEEDIKLANTTLTKMKLLRKKQENMKEIERRRQDRDTRRAQEERVKKYRQLELQHSQNSLQPSSAESGDSNLAVHPNLSYRGRDANLRRSRRSPQRSPRPSPTPSPIPLARIPKSKSHNANLSRSLGKPTERRHQSLERNANPQSNGVHPRETFSRTPQLVKRGQPPGSFSRGGGQLSKSLGNPTTRRYAKRPPDRWVLWPHTPFHTLLSPLHKLH</sequence>
<gene>
    <name evidence="2" type="ORF">GWK47_050936</name>
</gene>
<feature type="compositionally biased region" description="Pro residues" evidence="1">
    <location>
        <begin position="171"/>
        <end position="181"/>
    </location>
</feature>
<evidence type="ECO:0000313" key="3">
    <source>
        <dbReference type="Proteomes" id="UP000770661"/>
    </source>
</evidence>
<feature type="compositionally biased region" description="Basic and acidic residues" evidence="1">
    <location>
        <begin position="94"/>
        <end position="126"/>
    </location>
</feature>
<dbReference type="EMBL" id="JACEEZ010014860">
    <property type="protein sequence ID" value="KAG0719222.1"/>
    <property type="molecule type" value="Genomic_DNA"/>
</dbReference>
<dbReference type="Proteomes" id="UP000770661">
    <property type="component" value="Unassembled WGS sequence"/>
</dbReference>
<feature type="compositionally biased region" description="Polar residues" evidence="1">
    <location>
        <begin position="212"/>
        <end position="221"/>
    </location>
</feature>
<evidence type="ECO:0000313" key="2">
    <source>
        <dbReference type="EMBL" id="KAG0719222.1"/>
    </source>
</evidence>
<keyword evidence="3" id="KW-1185">Reference proteome</keyword>
<evidence type="ECO:0000256" key="1">
    <source>
        <dbReference type="SAM" id="MobiDB-lite"/>
    </source>
</evidence>
<dbReference type="OrthoDB" id="10599117at2759"/>